<name>A0A193FWT2_9BORD</name>
<evidence type="ECO:0000313" key="3">
    <source>
        <dbReference type="Proteomes" id="UP000092213"/>
    </source>
</evidence>
<dbReference type="Proteomes" id="UP000092213">
    <property type="component" value="Chromosome"/>
</dbReference>
<organism evidence="2 3">
    <name type="scientific">Bordetella bronchialis</name>
    <dbReference type="NCBI Taxonomy" id="463025"/>
    <lineage>
        <taxon>Bacteria</taxon>
        <taxon>Pseudomonadati</taxon>
        <taxon>Pseudomonadota</taxon>
        <taxon>Betaproteobacteria</taxon>
        <taxon>Burkholderiales</taxon>
        <taxon>Alcaligenaceae</taxon>
        <taxon>Bordetella</taxon>
    </lineage>
</organism>
<evidence type="ECO:0000256" key="1">
    <source>
        <dbReference type="SAM" id="Phobius"/>
    </source>
</evidence>
<feature type="transmembrane region" description="Helical" evidence="1">
    <location>
        <begin position="250"/>
        <end position="272"/>
    </location>
</feature>
<keyword evidence="1" id="KW-1133">Transmembrane helix</keyword>
<proteinExistence type="predicted"/>
<feature type="transmembrane region" description="Helical" evidence="1">
    <location>
        <begin position="98"/>
        <end position="120"/>
    </location>
</feature>
<evidence type="ECO:0000313" key="2">
    <source>
        <dbReference type="EMBL" id="ANN71641.1"/>
    </source>
</evidence>
<dbReference type="EMBL" id="CP016171">
    <property type="protein sequence ID" value="ANN71641.1"/>
    <property type="molecule type" value="Genomic_DNA"/>
</dbReference>
<feature type="transmembrane region" description="Helical" evidence="1">
    <location>
        <begin position="132"/>
        <end position="156"/>
    </location>
</feature>
<feature type="transmembrane region" description="Helical" evidence="1">
    <location>
        <begin position="68"/>
        <end position="86"/>
    </location>
</feature>
<keyword evidence="1" id="KW-0812">Transmembrane</keyword>
<reference evidence="2 3" key="1">
    <citation type="submission" date="2016-06" db="EMBL/GenBank/DDBJ databases">
        <title>Complete genome sequences of Bordetella bronchialis and Bordetella flabilis.</title>
        <authorList>
            <person name="LiPuma J.J."/>
            <person name="Spilker T."/>
        </authorList>
    </citation>
    <scope>NUCLEOTIDE SEQUENCE [LARGE SCALE GENOMIC DNA]</scope>
    <source>
        <strain evidence="2 3">AU17976</strain>
    </source>
</reference>
<protein>
    <submittedName>
        <fullName evidence="2">Uncharacterized protein</fullName>
    </submittedName>
</protein>
<keyword evidence="1" id="KW-0472">Membrane</keyword>
<feature type="transmembrane region" description="Helical" evidence="1">
    <location>
        <begin position="168"/>
        <end position="188"/>
    </location>
</feature>
<accession>A0A193FWT2</accession>
<feature type="transmembrane region" description="Helical" evidence="1">
    <location>
        <begin position="278"/>
        <end position="300"/>
    </location>
</feature>
<feature type="transmembrane region" description="Helical" evidence="1">
    <location>
        <begin position="34"/>
        <end position="56"/>
    </location>
</feature>
<dbReference type="AlphaFoldDB" id="A0A193FWT2"/>
<feature type="transmembrane region" description="Helical" evidence="1">
    <location>
        <begin position="218"/>
        <end position="238"/>
    </location>
</feature>
<gene>
    <name evidence="2" type="ORF">BAU08_10075</name>
</gene>
<sequence length="318" mass="34316">MSARPDAERDNMNPSIDTGPDAQGLFTGVRTGPLALGFCLAAVLALSVHAAMLQLLHVPYPSERLTAFLPEAINTMLMMWGALWLARCLHKRFPRRSLVFRTGILLLLVSTLNETLRGWFMNGYCASAPHAWAYFAISALPRLAPYAVVALVASGAGPRLAHGWQRGVGAAVLGLALALAMPSLSAWLDSAVVVRFQDWAPTEGWCQLPYGWKVVLPAYLTFIAEPALACLFCMACAAPALPAKGLERPMAFMLMILALKKQLLMAVFYAVYSSMPALTALASMGQFSLEFAILGFLVAVSWDHAARSRPGATAAVRH</sequence>